<evidence type="ECO:0000259" key="2">
    <source>
        <dbReference type="Pfam" id="PF00881"/>
    </source>
</evidence>
<proteinExistence type="predicted"/>
<dbReference type="Gene3D" id="3.40.109.10">
    <property type="entry name" value="NADH Oxidase"/>
    <property type="match status" value="2"/>
</dbReference>
<dbReference type="Proteomes" id="UP000272729">
    <property type="component" value="Unassembled WGS sequence"/>
</dbReference>
<feature type="region of interest" description="Disordered" evidence="1">
    <location>
        <begin position="224"/>
        <end position="243"/>
    </location>
</feature>
<dbReference type="PANTHER" id="PTHR43745">
    <property type="entry name" value="NITROREDUCTASE MJ1384-RELATED"/>
    <property type="match status" value="1"/>
</dbReference>
<dbReference type="CDD" id="cd02142">
    <property type="entry name" value="McbC_SagB-like_oxidoreductase"/>
    <property type="match status" value="1"/>
</dbReference>
<feature type="domain" description="Nitroreductase" evidence="2">
    <location>
        <begin position="89"/>
        <end position="222"/>
    </location>
</feature>
<dbReference type="InterPro" id="IPR029479">
    <property type="entry name" value="Nitroreductase"/>
</dbReference>
<gene>
    <name evidence="3" type="ORF">DFJ66_0029</name>
</gene>
<dbReference type="RefSeq" id="WP_121216762.1">
    <property type="nucleotide sequence ID" value="NZ_JBIUBA010000011.1"/>
</dbReference>
<reference evidence="3 4" key="1">
    <citation type="submission" date="2018-10" db="EMBL/GenBank/DDBJ databases">
        <title>Sequencing the genomes of 1000 actinobacteria strains.</title>
        <authorList>
            <person name="Klenk H.-P."/>
        </authorList>
    </citation>
    <scope>NUCLEOTIDE SEQUENCE [LARGE SCALE GENOMIC DNA]</scope>
    <source>
        <strain evidence="3 4">DSM 43911</strain>
    </source>
</reference>
<evidence type="ECO:0000256" key="1">
    <source>
        <dbReference type="SAM" id="MobiDB-lite"/>
    </source>
</evidence>
<protein>
    <submittedName>
        <fullName evidence="3">SagB-type dehydrogenase family enzyme</fullName>
    </submittedName>
</protein>
<evidence type="ECO:0000313" key="3">
    <source>
        <dbReference type="EMBL" id="RKT66865.1"/>
    </source>
</evidence>
<dbReference type="InterPro" id="IPR020051">
    <property type="entry name" value="SagB-type_dehydrogenase"/>
</dbReference>
<dbReference type="NCBIfam" id="TIGR03605">
    <property type="entry name" value="antibiot_sagB"/>
    <property type="match status" value="1"/>
</dbReference>
<dbReference type="Pfam" id="PF00881">
    <property type="entry name" value="Nitroreductase"/>
    <property type="match status" value="1"/>
</dbReference>
<dbReference type="GO" id="GO:0016491">
    <property type="term" value="F:oxidoreductase activity"/>
    <property type="evidence" value="ECO:0007669"/>
    <property type="project" value="InterPro"/>
</dbReference>
<dbReference type="AlphaFoldDB" id="A0A495X0T9"/>
<evidence type="ECO:0000313" key="4">
    <source>
        <dbReference type="Proteomes" id="UP000272729"/>
    </source>
</evidence>
<dbReference type="InterPro" id="IPR000415">
    <property type="entry name" value="Nitroreductase-like"/>
</dbReference>
<comment type="caution">
    <text evidence="3">The sequence shown here is derived from an EMBL/GenBank/DDBJ whole genome shotgun (WGS) entry which is preliminary data.</text>
</comment>
<dbReference type="EMBL" id="RBXR01000001">
    <property type="protein sequence ID" value="RKT66865.1"/>
    <property type="molecule type" value="Genomic_DNA"/>
</dbReference>
<dbReference type="OrthoDB" id="3723182at2"/>
<dbReference type="InterPro" id="IPR052544">
    <property type="entry name" value="Bacteriocin_Proc_Enz"/>
</dbReference>
<keyword evidence="4" id="KW-1185">Reference proteome</keyword>
<organism evidence="3 4">
    <name type="scientific">Saccharothrix variisporea</name>
    <dbReference type="NCBI Taxonomy" id="543527"/>
    <lineage>
        <taxon>Bacteria</taxon>
        <taxon>Bacillati</taxon>
        <taxon>Actinomycetota</taxon>
        <taxon>Actinomycetes</taxon>
        <taxon>Pseudonocardiales</taxon>
        <taxon>Pseudonocardiaceae</taxon>
        <taxon>Saccharothrix</taxon>
    </lineage>
</organism>
<name>A0A495X0T9_9PSEU</name>
<dbReference type="SUPFAM" id="SSF55469">
    <property type="entry name" value="FMN-dependent nitroreductase-like"/>
    <property type="match status" value="1"/>
</dbReference>
<sequence length="477" mass="50189">MSESRVAAPETRSDAVPGEAARDYLRALAARRREHIDWSAAPPTYKRYPPRGRVVLPWREPLLPGDLLRGLLGVTRAEWAHGGGVRLKRPAPSGGGLYPIEAYIALRDGLYHYDAAHHALDLIRAGDHRPLLRAALDRPPDRLPELVVVLAAVFWRNGFKYKEFAYRLQCQEVGVLSAQALALGDLLGVDTAVHWRFDDAACQWLLGLDPTREGVLGAFTCGTATTAGPPPGQTAAAEERPPPSVVDRLPLLTALHAAGAGPQPGVVPPPPPAPHGPVVRLPAPSPVRLTDGLALRGSPDNGFLPRPMAADTLAAILAHCAAGYPGDLPGSTDAPVTVTPYVLVRRVTGIPAGAYRYHRGTLVPTGGTGDLRGARLRPNTVLALPEAAAVVVPVGDQATGHTCFGDRWYRLQQAEAGLVVHRATLAATAAGLTARLHSDGTSPVTDAALGLAGPLRSLSFLLLGTARPGSTVTAALT</sequence>
<dbReference type="PANTHER" id="PTHR43745:SF2">
    <property type="entry name" value="NITROREDUCTASE MJ1384-RELATED"/>
    <property type="match status" value="1"/>
</dbReference>
<accession>A0A495X0T9</accession>